<comment type="caution">
    <text evidence="2">The sequence shown here is derived from an EMBL/GenBank/DDBJ whole genome shotgun (WGS) entry which is preliminary data.</text>
</comment>
<evidence type="ECO:0000313" key="3">
    <source>
        <dbReference type="Proteomes" id="UP000753196"/>
    </source>
</evidence>
<dbReference type="Proteomes" id="UP000753196">
    <property type="component" value="Unassembled WGS sequence"/>
</dbReference>
<gene>
    <name evidence="2" type="ORF">HY221_02050</name>
</gene>
<protein>
    <submittedName>
        <fullName evidence="2">Uncharacterized protein</fullName>
    </submittedName>
</protein>
<evidence type="ECO:0000256" key="1">
    <source>
        <dbReference type="SAM" id="MobiDB-lite"/>
    </source>
</evidence>
<proteinExistence type="predicted"/>
<sequence length="75" mass="8958">MKSQRGSHVKFVRERDTGKEVIRTHLKIPSHAPIRDFWLRLRLRAPPQCIANTSWRPPHRPRIKNPVSRHMISEF</sequence>
<name>A0A932VR25_9BACT</name>
<evidence type="ECO:0000313" key="2">
    <source>
        <dbReference type="EMBL" id="MBI3631095.1"/>
    </source>
</evidence>
<organism evidence="2 3">
    <name type="scientific">Candidatus Sungiibacteriota bacterium</name>
    <dbReference type="NCBI Taxonomy" id="2750080"/>
    <lineage>
        <taxon>Bacteria</taxon>
        <taxon>Candidatus Sungiibacteriota</taxon>
    </lineage>
</organism>
<accession>A0A932VR25</accession>
<reference evidence="2" key="1">
    <citation type="submission" date="2020-07" db="EMBL/GenBank/DDBJ databases">
        <title>Huge and variable diversity of episymbiotic CPR bacteria and DPANN archaea in groundwater ecosystems.</title>
        <authorList>
            <person name="He C.Y."/>
            <person name="Keren R."/>
            <person name="Whittaker M."/>
            <person name="Farag I.F."/>
            <person name="Doudna J."/>
            <person name="Cate J.H.D."/>
            <person name="Banfield J.F."/>
        </authorList>
    </citation>
    <scope>NUCLEOTIDE SEQUENCE</scope>
    <source>
        <strain evidence="2">NC_groundwater_973_Pr1_S-0.2um_54_13</strain>
    </source>
</reference>
<dbReference type="EMBL" id="JACQCR010000044">
    <property type="protein sequence ID" value="MBI3631095.1"/>
    <property type="molecule type" value="Genomic_DNA"/>
</dbReference>
<feature type="region of interest" description="Disordered" evidence="1">
    <location>
        <begin position="54"/>
        <end position="75"/>
    </location>
</feature>
<dbReference type="AlphaFoldDB" id="A0A932VR25"/>